<protein>
    <submittedName>
        <fullName evidence="2">Uncharacterized protein</fullName>
    </submittedName>
</protein>
<dbReference type="AlphaFoldDB" id="A0A9W7FFF4"/>
<dbReference type="InterPro" id="IPR004854">
    <property type="entry name" value="Ufd1-like"/>
</dbReference>
<feature type="region of interest" description="Disordered" evidence="1">
    <location>
        <begin position="122"/>
        <end position="158"/>
    </location>
</feature>
<dbReference type="EMBL" id="BRXW01000159">
    <property type="protein sequence ID" value="GMI11170.1"/>
    <property type="molecule type" value="Genomic_DNA"/>
</dbReference>
<name>A0A9W7FFF4_9STRA</name>
<reference evidence="3" key="1">
    <citation type="journal article" date="2023" name="Commun. Biol.">
        <title>Genome analysis of Parmales, the sister group of diatoms, reveals the evolutionary specialization of diatoms from phago-mixotrophs to photoautotrophs.</title>
        <authorList>
            <person name="Ban H."/>
            <person name="Sato S."/>
            <person name="Yoshikawa S."/>
            <person name="Yamada K."/>
            <person name="Nakamura Y."/>
            <person name="Ichinomiya M."/>
            <person name="Sato N."/>
            <person name="Blanc-Mathieu R."/>
            <person name="Endo H."/>
            <person name="Kuwata A."/>
            <person name="Ogata H."/>
        </authorList>
    </citation>
    <scope>NUCLEOTIDE SEQUENCE [LARGE SCALE GENOMIC DNA]</scope>
    <source>
        <strain evidence="3">NIES 3700</strain>
    </source>
</reference>
<dbReference type="PANTHER" id="PTHR12555:SF13">
    <property type="entry name" value="UBIQUITIN RECOGNITION FACTOR IN ER-ASSOCIATED DEGRADATION PROTEIN 1"/>
    <property type="match status" value="1"/>
</dbReference>
<feature type="compositionally biased region" description="Pro residues" evidence="1">
    <location>
        <begin position="378"/>
        <end position="387"/>
    </location>
</feature>
<feature type="region of interest" description="Disordered" evidence="1">
    <location>
        <begin position="342"/>
        <end position="392"/>
    </location>
</feature>
<evidence type="ECO:0000256" key="1">
    <source>
        <dbReference type="SAM" id="MobiDB-lite"/>
    </source>
</evidence>
<proteinExistence type="predicted"/>
<dbReference type="GO" id="GO:0031593">
    <property type="term" value="F:polyubiquitin modification-dependent protein binding"/>
    <property type="evidence" value="ECO:0007669"/>
    <property type="project" value="TreeGrafter"/>
</dbReference>
<gene>
    <name evidence="2" type="ORF">TrLO_g15528</name>
</gene>
<dbReference type="Proteomes" id="UP001165122">
    <property type="component" value="Unassembled WGS sequence"/>
</dbReference>
<evidence type="ECO:0000313" key="3">
    <source>
        <dbReference type="Proteomes" id="UP001165122"/>
    </source>
</evidence>
<accession>A0A9W7FFF4</accession>
<organism evidence="2 3">
    <name type="scientific">Triparma laevis f. longispina</name>
    <dbReference type="NCBI Taxonomy" id="1714387"/>
    <lineage>
        <taxon>Eukaryota</taxon>
        <taxon>Sar</taxon>
        <taxon>Stramenopiles</taxon>
        <taxon>Ochrophyta</taxon>
        <taxon>Bolidophyceae</taxon>
        <taxon>Parmales</taxon>
        <taxon>Triparmaceae</taxon>
        <taxon>Triparma</taxon>
    </lineage>
</organism>
<feature type="compositionally biased region" description="Low complexity" evidence="1">
    <location>
        <begin position="125"/>
        <end position="155"/>
    </location>
</feature>
<dbReference type="Gene3D" id="2.40.40.50">
    <property type="entry name" value="Ubiquitin fusion degradation protein UFD1, N-terminal domain"/>
    <property type="match status" value="1"/>
</dbReference>
<dbReference type="GO" id="GO:0034098">
    <property type="term" value="C:VCP-NPL4-UFD1 AAA ATPase complex"/>
    <property type="evidence" value="ECO:0007669"/>
    <property type="project" value="TreeGrafter"/>
</dbReference>
<feature type="compositionally biased region" description="Low complexity" evidence="1">
    <location>
        <begin position="359"/>
        <end position="377"/>
    </location>
</feature>
<comment type="caution">
    <text evidence="2">The sequence shown here is derived from an EMBL/GenBank/DDBJ whole genome shotgun (WGS) entry which is preliminary data.</text>
</comment>
<dbReference type="GO" id="GO:0036503">
    <property type="term" value="P:ERAD pathway"/>
    <property type="evidence" value="ECO:0007669"/>
    <property type="project" value="TreeGrafter"/>
</dbReference>
<keyword evidence="3" id="KW-1185">Reference proteome</keyword>
<dbReference type="OrthoDB" id="422728at2759"/>
<sequence>MDFELPTSKKSDPKKSAAYKRALARKKAASEAKVKTLEISADVEKFQTVKKLRNVTLSLIADFKRTSGYEGASYEAELEGYAVTGYGDKITLPQSALELVSSIIGTTVLTFELSLPTKYDNTDDTTSSAFSSSPTPTTPSTTPSTSSSTSSSTPPQLNISTILTPAELQQIKTNNFDLHNMDDNKILNKCNRHIKSELYPKVTHSGVIEFTAPPNTIGLPYLTAKTLGLITSGGIPSDGDTTGITTTDFSVAGKVRVRLKHLEKAELVILKPDEATIKNGFYNSDVKETLTMGIQKNRTTISEGDFILAWERGKEFILECKQGGGCVVDCDLEVEFGDGKVVNEDDDDEMEPAPPNPQPQTTTNNPSTTAPTAAPTTAPLPLPPPTYDPTKETSISIRAGGVQTKSFKDIKLQQDVIEWVEELVGDEGGKVVMRYPRIELGHGYVGDLGGGRVMVFYESES</sequence>
<evidence type="ECO:0000313" key="2">
    <source>
        <dbReference type="EMBL" id="GMI11170.1"/>
    </source>
</evidence>
<dbReference type="InterPro" id="IPR042299">
    <property type="entry name" value="Ufd1-like_Nn"/>
</dbReference>
<dbReference type="PANTHER" id="PTHR12555">
    <property type="entry name" value="UBIQUITIN FUSION DEGRADATON PROTEIN 1"/>
    <property type="match status" value="1"/>
</dbReference>
<dbReference type="GO" id="GO:0006511">
    <property type="term" value="P:ubiquitin-dependent protein catabolic process"/>
    <property type="evidence" value="ECO:0007669"/>
    <property type="project" value="InterPro"/>
</dbReference>